<organism evidence="7 8">
    <name type="scientific">Manduca sexta</name>
    <name type="common">Tobacco hawkmoth</name>
    <name type="synonym">Tobacco hornworm</name>
    <dbReference type="NCBI Taxonomy" id="7130"/>
    <lineage>
        <taxon>Eukaryota</taxon>
        <taxon>Metazoa</taxon>
        <taxon>Ecdysozoa</taxon>
        <taxon>Arthropoda</taxon>
        <taxon>Hexapoda</taxon>
        <taxon>Insecta</taxon>
        <taxon>Pterygota</taxon>
        <taxon>Neoptera</taxon>
        <taxon>Endopterygota</taxon>
        <taxon>Lepidoptera</taxon>
        <taxon>Glossata</taxon>
        <taxon>Ditrysia</taxon>
        <taxon>Bombycoidea</taxon>
        <taxon>Sphingidae</taxon>
        <taxon>Sphinginae</taxon>
        <taxon>Sphingini</taxon>
        <taxon>Manduca</taxon>
    </lineage>
</organism>
<dbReference type="Proteomes" id="UP000791440">
    <property type="component" value="Unassembled WGS sequence"/>
</dbReference>
<gene>
    <name evidence="7" type="ORF">O3G_MSEX011069</name>
</gene>
<keyword evidence="5 6" id="KW-0472">Membrane</keyword>
<evidence type="ECO:0000256" key="4">
    <source>
        <dbReference type="ARBA" id="ARBA00022989"/>
    </source>
</evidence>
<reference evidence="7" key="1">
    <citation type="journal article" date="2016" name="Insect Biochem. Mol. Biol.">
        <title>Multifaceted biological insights from a draft genome sequence of the tobacco hornworm moth, Manduca sexta.</title>
        <authorList>
            <person name="Kanost M.R."/>
            <person name="Arrese E.L."/>
            <person name="Cao X."/>
            <person name="Chen Y.R."/>
            <person name="Chellapilla S."/>
            <person name="Goldsmith M.R."/>
            <person name="Grosse-Wilde E."/>
            <person name="Heckel D.G."/>
            <person name="Herndon N."/>
            <person name="Jiang H."/>
            <person name="Papanicolaou A."/>
            <person name="Qu J."/>
            <person name="Soulages J.L."/>
            <person name="Vogel H."/>
            <person name="Walters J."/>
            <person name="Waterhouse R.M."/>
            <person name="Ahn S.J."/>
            <person name="Almeida F.C."/>
            <person name="An C."/>
            <person name="Aqrawi P."/>
            <person name="Bretschneider A."/>
            <person name="Bryant W.B."/>
            <person name="Bucks S."/>
            <person name="Chao H."/>
            <person name="Chevignon G."/>
            <person name="Christen J.M."/>
            <person name="Clarke D.F."/>
            <person name="Dittmer N.T."/>
            <person name="Ferguson L.C.F."/>
            <person name="Garavelou S."/>
            <person name="Gordon K.H.J."/>
            <person name="Gunaratna R.T."/>
            <person name="Han Y."/>
            <person name="Hauser F."/>
            <person name="He Y."/>
            <person name="Heidel-Fischer H."/>
            <person name="Hirsh A."/>
            <person name="Hu Y."/>
            <person name="Jiang H."/>
            <person name="Kalra D."/>
            <person name="Klinner C."/>
            <person name="Konig C."/>
            <person name="Kovar C."/>
            <person name="Kroll A.R."/>
            <person name="Kuwar S.S."/>
            <person name="Lee S.L."/>
            <person name="Lehman R."/>
            <person name="Li K."/>
            <person name="Li Z."/>
            <person name="Liang H."/>
            <person name="Lovelace S."/>
            <person name="Lu Z."/>
            <person name="Mansfield J.H."/>
            <person name="McCulloch K.J."/>
            <person name="Mathew T."/>
            <person name="Morton B."/>
            <person name="Muzny D.M."/>
            <person name="Neunemann D."/>
            <person name="Ongeri F."/>
            <person name="Pauchet Y."/>
            <person name="Pu L.L."/>
            <person name="Pyrousis I."/>
            <person name="Rao X.J."/>
            <person name="Redding A."/>
            <person name="Roesel C."/>
            <person name="Sanchez-Gracia A."/>
            <person name="Schaack S."/>
            <person name="Shukla A."/>
            <person name="Tetreau G."/>
            <person name="Wang Y."/>
            <person name="Xiong G.H."/>
            <person name="Traut W."/>
            <person name="Walsh T.K."/>
            <person name="Worley K.C."/>
            <person name="Wu D."/>
            <person name="Wu W."/>
            <person name="Wu Y.Q."/>
            <person name="Zhang X."/>
            <person name="Zou Z."/>
            <person name="Zucker H."/>
            <person name="Briscoe A.D."/>
            <person name="Burmester T."/>
            <person name="Clem R.J."/>
            <person name="Feyereisen R."/>
            <person name="Grimmelikhuijzen C.J.P."/>
            <person name="Hamodrakas S.J."/>
            <person name="Hansson B.S."/>
            <person name="Huguet E."/>
            <person name="Jermiin L.S."/>
            <person name="Lan Q."/>
            <person name="Lehman H.K."/>
            <person name="Lorenzen M."/>
            <person name="Merzendorfer H."/>
            <person name="Michalopoulos I."/>
            <person name="Morton D.B."/>
            <person name="Muthukrishnan S."/>
            <person name="Oakeshott J.G."/>
            <person name="Palmer W."/>
            <person name="Park Y."/>
            <person name="Passarelli A.L."/>
            <person name="Rozas J."/>
            <person name="Schwartz L.M."/>
            <person name="Smith W."/>
            <person name="Southgate A."/>
            <person name="Vilcinskas A."/>
            <person name="Vogt R."/>
            <person name="Wang P."/>
            <person name="Werren J."/>
            <person name="Yu X.Q."/>
            <person name="Zhou J.J."/>
            <person name="Brown S.J."/>
            <person name="Scherer S.E."/>
            <person name="Richards S."/>
            <person name="Blissard G.W."/>
        </authorList>
    </citation>
    <scope>NUCLEOTIDE SEQUENCE</scope>
</reference>
<keyword evidence="4 6" id="KW-1133">Transmembrane helix</keyword>
<evidence type="ECO:0000256" key="2">
    <source>
        <dbReference type="ARBA" id="ARBA00006070"/>
    </source>
</evidence>
<evidence type="ECO:0000256" key="3">
    <source>
        <dbReference type="ARBA" id="ARBA00022692"/>
    </source>
</evidence>
<comment type="subcellular location">
    <subcellularLocation>
        <location evidence="1">Membrane</location>
        <topology evidence="1">Multi-pass membrane protein</topology>
    </subcellularLocation>
</comment>
<keyword evidence="3 6" id="KW-0812">Transmembrane</keyword>
<dbReference type="GO" id="GO:0005783">
    <property type="term" value="C:endoplasmic reticulum"/>
    <property type="evidence" value="ECO:0007669"/>
    <property type="project" value="GOC"/>
</dbReference>
<evidence type="ECO:0000313" key="8">
    <source>
        <dbReference type="Proteomes" id="UP000791440"/>
    </source>
</evidence>
<dbReference type="PANTHER" id="PTHR10743:SF0">
    <property type="entry name" value="PROTEIN RER1"/>
    <property type="match status" value="1"/>
</dbReference>
<comment type="caution">
    <text evidence="7">The sequence shown here is derived from an EMBL/GenBank/DDBJ whole genome shotgun (WGS) entry which is preliminary data.</text>
</comment>
<evidence type="ECO:0000256" key="5">
    <source>
        <dbReference type="ARBA" id="ARBA00023136"/>
    </source>
</evidence>
<evidence type="ECO:0000256" key="6">
    <source>
        <dbReference type="SAM" id="Phobius"/>
    </source>
</evidence>
<dbReference type="PANTHER" id="PTHR10743">
    <property type="entry name" value="PROTEIN RER1"/>
    <property type="match status" value="1"/>
</dbReference>
<sequence>MRHSKGWYIVTYALGIYHLNLFIAFLTPKIDPAMDFDADDENGPALPTRATEEFRPFIRRLPEFKFWLSVTKSTLIAFCCTFIDAFNVPVFWPILVMYFITLFCITMKRQIKHMIKYRYLPFTHSKPKYKTVDSAVTVN</sequence>
<dbReference type="GO" id="GO:0006890">
    <property type="term" value="P:retrograde vesicle-mediated transport, Golgi to endoplasmic reticulum"/>
    <property type="evidence" value="ECO:0007669"/>
    <property type="project" value="TreeGrafter"/>
</dbReference>
<keyword evidence="8" id="KW-1185">Reference proteome</keyword>
<accession>A0A922CUU7</accession>
<evidence type="ECO:0008006" key="9">
    <source>
        <dbReference type="Google" id="ProtNLM"/>
    </source>
</evidence>
<feature type="transmembrane region" description="Helical" evidence="6">
    <location>
        <begin position="6"/>
        <end position="26"/>
    </location>
</feature>
<dbReference type="InterPro" id="IPR004932">
    <property type="entry name" value="Rer1"/>
</dbReference>
<proteinExistence type="inferred from homology"/>
<feature type="transmembrane region" description="Helical" evidence="6">
    <location>
        <begin position="90"/>
        <end position="107"/>
    </location>
</feature>
<dbReference type="AlphaFoldDB" id="A0A922CUU7"/>
<evidence type="ECO:0000313" key="7">
    <source>
        <dbReference type="EMBL" id="KAG6458793.1"/>
    </source>
</evidence>
<dbReference type="GO" id="GO:0000139">
    <property type="term" value="C:Golgi membrane"/>
    <property type="evidence" value="ECO:0007669"/>
    <property type="project" value="TreeGrafter"/>
</dbReference>
<dbReference type="EMBL" id="JH668596">
    <property type="protein sequence ID" value="KAG6458793.1"/>
    <property type="molecule type" value="Genomic_DNA"/>
</dbReference>
<comment type="similarity">
    <text evidence="2">Belongs to the RER1 family.</text>
</comment>
<dbReference type="GO" id="GO:0006621">
    <property type="term" value="P:protein retention in ER lumen"/>
    <property type="evidence" value="ECO:0007669"/>
    <property type="project" value="TreeGrafter"/>
</dbReference>
<reference evidence="7" key="2">
    <citation type="submission" date="2020-12" db="EMBL/GenBank/DDBJ databases">
        <authorList>
            <person name="Kanost M."/>
        </authorList>
    </citation>
    <scope>NUCLEOTIDE SEQUENCE</scope>
</reference>
<name>A0A922CUU7_MANSE</name>
<protein>
    <recommendedName>
        <fullName evidence="9">Protein RER1</fullName>
    </recommendedName>
</protein>
<evidence type="ECO:0000256" key="1">
    <source>
        <dbReference type="ARBA" id="ARBA00004141"/>
    </source>
</evidence>
<dbReference type="Pfam" id="PF03248">
    <property type="entry name" value="Rer1"/>
    <property type="match status" value="1"/>
</dbReference>